<dbReference type="PATRIC" id="fig|545697.3.peg.1419"/>
<feature type="transmembrane region" description="Helical" evidence="7">
    <location>
        <begin position="87"/>
        <end position="109"/>
    </location>
</feature>
<keyword evidence="5 7" id="KW-1133">Transmembrane helix</keyword>
<keyword evidence="9" id="KW-1185">Reference proteome</keyword>
<dbReference type="Gene3D" id="1.10.3860.10">
    <property type="entry name" value="Sodium:dicarboxylate symporter"/>
    <property type="match status" value="1"/>
</dbReference>
<dbReference type="HOGENOM" id="CLU_019375_4_1_9"/>
<evidence type="ECO:0000256" key="2">
    <source>
        <dbReference type="ARBA" id="ARBA00022448"/>
    </source>
</evidence>
<dbReference type="eggNOG" id="COG1301">
    <property type="taxonomic scope" value="Bacteria"/>
</dbReference>
<feature type="transmembrane region" description="Helical" evidence="7">
    <location>
        <begin position="154"/>
        <end position="171"/>
    </location>
</feature>
<proteinExistence type="predicted"/>
<dbReference type="SUPFAM" id="SSF118215">
    <property type="entry name" value="Proton glutamate symport protein"/>
    <property type="match status" value="1"/>
</dbReference>
<evidence type="ECO:0000256" key="1">
    <source>
        <dbReference type="ARBA" id="ARBA00004651"/>
    </source>
</evidence>
<evidence type="ECO:0000256" key="4">
    <source>
        <dbReference type="ARBA" id="ARBA00022692"/>
    </source>
</evidence>
<feature type="transmembrane region" description="Helical" evidence="7">
    <location>
        <begin position="12"/>
        <end position="34"/>
    </location>
</feature>
<dbReference type="AlphaFoldDB" id="L1QIJ8"/>
<dbReference type="PANTHER" id="PTHR42865">
    <property type="entry name" value="PROTON/GLUTAMATE-ASPARTATE SYMPORTER"/>
    <property type="match status" value="1"/>
</dbReference>
<accession>L1QIJ8</accession>
<comment type="caution">
    <text evidence="8">The sequence shown here is derived from an EMBL/GenBank/DDBJ whole genome shotgun (WGS) entry which is preliminary data.</text>
</comment>
<dbReference type="InterPro" id="IPR001991">
    <property type="entry name" value="Na-dicarboxylate_symporter"/>
</dbReference>
<dbReference type="InterPro" id="IPR036458">
    <property type="entry name" value="Na:dicarbo_symporter_sf"/>
</dbReference>
<keyword evidence="6 7" id="KW-0472">Membrane</keyword>
<evidence type="ECO:0000256" key="6">
    <source>
        <dbReference type="ARBA" id="ARBA00023136"/>
    </source>
</evidence>
<dbReference type="GO" id="GO:0005886">
    <property type="term" value="C:plasma membrane"/>
    <property type="evidence" value="ECO:0007669"/>
    <property type="project" value="UniProtKB-SubCell"/>
</dbReference>
<evidence type="ECO:0000313" key="8">
    <source>
        <dbReference type="EMBL" id="EKY27407.1"/>
    </source>
</evidence>
<comment type="subcellular location">
    <subcellularLocation>
        <location evidence="1">Cell membrane</location>
        <topology evidence="1">Multi-pass membrane protein</topology>
    </subcellularLocation>
</comment>
<evidence type="ECO:0000256" key="7">
    <source>
        <dbReference type="SAM" id="Phobius"/>
    </source>
</evidence>
<evidence type="ECO:0000313" key="9">
    <source>
        <dbReference type="Proteomes" id="UP000010420"/>
    </source>
</evidence>
<dbReference type="GO" id="GO:0006835">
    <property type="term" value="P:dicarboxylic acid transport"/>
    <property type="evidence" value="ECO:0007669"/>
    <property type="project" value="TreeGrafter"/>
</dbReference>
<keyword evidence="3" id="KW-1003">Cell membrane</keyword>
<dbReference type="GO" id="GO:0015293">
    <property type="term" value="F:symporter activity"/>
    <property type="evidence" value="ECO:0007669"/>
    <property type="project" value="UniProtKB-KW"/>
</dbReference>
<name>L1QIJ8_9CLOT</name>
<gene>
    <name evidence="8" type="ORF">HMPREF0216_01440</name>
</gene>
<organism evidence="8 9">
    <name type="scientific">Clostridium celatum DSM 1785</name>
    <dbReference type="NCBI Taxonomy" id="545697"/>
    <lineage>
        <taxon>Bacteria</taxon>
        <taxon>Bacillati</taxon>
        <taxon>Bacillota</taxon>
        <taxon>Clostridia</taxon>
        <taxon>Eubacteriales</taxon>
        <taxon>Clostridiaceae</taxon>
        <taxon>Clostridium</taxon>
    </lineage>
</organism>
<dbReference type="EMBL" id="AMEZ01000036">
    <property type="protein sequence ID" value="EKY27407.1"/>
    <property type="molecule type" value="Genomic_DNA"/>
</dbReference>
<evidence type="ECO:0000256" key="5">
    <source>
        <dbReference type="ARBA" id="ARBA00022989"/>
    </source>
</evidence>
<keyword evidence="2" id="KW-0813">Transport</keyword>
<sequence length="182" mass="19451">MKKKLGLTTKIFIGLLLGAICGIILYRFVPSGFFRDDFLINGVFKVIGKGFLRAMQMLVVPLVFCSLVCGSMAIGDTKKLGRVGVKTMIFYLITTAIAITLAILIGKIINPGIGLDMSSIQIAETTVSESKALSDVLLDIIPTNPISALANGNMLQIIVFAILIGVILAMLKEKGTVVATFL</sequence>
<dbReference type="PANTHER" id="PTHR42865:SF7">
    <property type="entry name" value="PROTON_GLUTAMATE-ASPARTATE SYMPORTER"/>
    <property type="match status" value="1"/>
</dbReference>
<evidence type="ECO:0000256" key="3">
    <source>
        <dbReference type="ARBA" id="ARBA00022475"/>
    </source>
</evidence>
<feature type="transmembrane region" description="Helical" evidence="7">
    <location>
        <begin position="54"/>
        <end position="75"/>
    </location>
</feature>
<dbReference type="Proteomes" id="UP000010420">
    <property type="component" value="Unassembled WGS sequence"/>
</dbReference>
<protein>
    <submittedName>
        <fullName evidence="8">Proton/sodium-glutamate symport protein GltT domain protein</fullName>
    </submittedName>
</protein>
<reference evidence="8 9" key="1">
    <citation type="submission" date="2012-05" db="EMBL/GenBank/DDBJ databases">
        <authorList>
            <person name="Weinstock G."/>
            <person name="Sodergren E."/>
            <person name="Lobos E.A."/>
            <person name="Fulton L."/>
            <person name="Fulton R."/>
            <person name="Courtney L."/>
            <person name="Fronick C."/>
            <person name="O'Laughlin M."/>
            <person name="Godfrey J."/>
            <person name="Wilson R.M."/>
            <person name="Miner T."/>
            <person name="Farmer C."/>
            <person name="Delehaunty K."/>
            <person name="Cordes M."/>
            <person name="Minx P."/>
            <person name="Tomlinson C."/>
            <person name="Chen J."/>
            <person name="Wollam A."/>
            <person name="Pepin K.H."/>
            <person name="Bhonagiri V."/>
            <person name="Zhang X."/>
            <person name="Suruliraj S."/>
            <person name="Warren W."/>
            <person name="Mitreva M."/>
            <person name="Mardis E.R."/>
            <person name="Wilson R.K."/>
        </authorList>
    </citation>
    <scope>NUCLEOTIDE SEQUENCE [LARGE SCALE GENOMIC DNA]</scope>
    <source>
        <strain evidence="8 9">DSM 1785</strain>
    </source>
</reference>
<dbReference type="PRINTS" id="PR00173">
    <property type="entry name" value="EDTRNSPORT"/>
</dbReference>
<dbReference type="Pfam" id="PF00375">
    <property type="entry name" value="SDF"/>
    <property type="match status" value="1"/>
</dbReference>
<keyword evidence="4 7" id="KW-0812">Transmembrane</keyword>